<dbReference type="InterPro" id="IPR021530">
    <property type="entry name" value="AllH-like"/>
</dbReference>
<evidence type="ECO:0000313" key="2">
    <source>
        <dbReference type="Proteomes" id="UP000078224"/>
    </source>
</evidence>
<evidence type="ECO:0000313" key="1">
    <source>
        <dbReference type="EMBL" id="OAT51000.1"/>
    </source>
</evidence>
<dbReference type="RefSeq" id="WP_068908994.1">
    <property type="nucleotide sequence ID" value="NZ_LXEW01000034.1"/>
</dbReference>
<gene>
    <name evidence="1" type="ORF">M998_2339</name>
</gene>
<dbReference type="EMBL" id="LXEW01000034">
    <property type="protein sequence ID" value="OAT51000.1"/>
    <property type="molecule type" value="Genomic_DNA"/>
</dbReference>
<sequence>MNTLTSHRQILYGLTADTHFLNLLNQPQLSGKVEQVFNKAINISIDNRLFTLLSSPLDNAPNSCRLLNKDFSLLNIKSGDSFYLLDKDIAIGECYLLSFSLCKQWQQPIIEFTPDKIEKKDYQLFLRNQLKTLDLILNSNESSLFNYQGDNVFYLSSSEKLNQLRTRLIRSLEKQEHQHLVSTINQFIGLGIGLTPSGDDYLVGLMAFLLLKNHPAYLFYPEFYQGITQSKERTTPISAITLEKALNHEYRENMHQLIQSLVDAKETEIYSQFLAILNIGSSSGSDMLFGIRDALYLTHYFGERYVD</sequence>
<protein>
    <recommendedName>
        <fullName evidence="3">DUF2877 domain-containing protein</fullName>
    </recommendedName>
</protein>
<proteinExistence type="predicted"/>
<reference evidence="1 2" key="1">
    <citation type="submission" date="2016-04" db="EMBL/GenBank/DDBJ databases">
        <title>ATOL: Assembling a taxonomically balanced genome-scale reconstruction of the evolutionary history of the Enterobacteriaceae.</title>
        <authorList>
            <person name="Plunkett G.III."/>
            <person name="Neeno-Eckwall E.C."/>
            <person name="Glasner J.D."/>
            <person name="Perna N.T."/>
        </authorList>
    </citation>
    <scope>NUCLEOTIDE SEQUENCE [LARGE SCALE GENOMIC DNA]</scope>
    <source>
        <strain evidence="1 2">ATCC 35613</strain>
    </source>
</reference>
<name>A0A1B7JSZ1_9GAMM</name>
<dbReference type="Pfam" id="PF11392">
    <property type="entry name" value="AllH"/>
    <property type="match status" value="1"/>
</dbReference>
<dbReference type="PATRIC" id="fig|1354272.4.peg.2377"/>
<organism evidence="1 2">
    <name type="scientific">Providencia heimbachae ATCC 35613</name>
    <dbReference type="NCBI Taxonomy" id="1354272"/>
    <lineage>
        <taxon>Bacteria</taxon>
        <taxon>Pseudomonadati</taxon>
        <taxon>Pseudomonadota</taxon>
        <taxon>Gammaproteobacteria</taxon>
        <taxon>Enterobacterales</taxon>
        <taxon>Morganellaceae</taxon>
        <taxon>Providencia</taxon>
    </lineage>
</organism>
<dbReference type="Proteomes" id="UP000078224">
    <property type="component" value="Unassembled WGS sequence"/>
</dbReference>
<evidence type="ECO:0008006" key="3">
    <source>
        <dbReference type="Google" id="ProtNLM"/>
    </source>
</evidence>
<dbReference type="AlphaFoldDB" id="A0A1B7JSZ1"/>
<accession>A0A1B7JSZ1</accession>
<comment type="caution">
    <text evidence="1">The sequence shown here is derived from an EMBL/GenBank/DDBJ whole genome shotgun (WGS) entry which is preliminary data.</text>
</comment>
<keyword evidence="2" id="KW-1185">Reference proteome</keyword>
<dbReference type="OrthoDB" id="4933449at2"/>